<dbReference type="EMBL" id="JH598068">
    <property type="status" value="NOT_ANNOTATED_CDS"/>
    <property type="molecule type" value="Genomic_DNA"/>
</dbReference>
<evidence type="ECO:0000313" key="2">
    <source>
        <dbReference type="Proteomes" id="UP000011713"/>
    </source>
</evidence>
<name>M4BZZ0_HYAAE</name>
<dbReference type="HOGENOM" id="CLU_3145674_0_0_1"/>
<dbReference type="EnsemblProtists" id="HpaT812165">
    <property type="protein sequence ID" value="HpaP812165"/>
    <property type="gene ID" value="HpaG812165"/>
</dbReference>
<evidence type="ECO:0000313" key="1">
    <source>
        <dbReference type="EnsemblProtists" id="HpaP812165"/>
    </source>
</evidence>
<dbReference type="InParanoid" id="M4BZZ0"/>
<proteinExistence type="predicted"/>
<accession>M4BZZ0</accession>
<dbReference type="Proteomes" id="UP000011713">
    <property type="component" value="Unassembled WGS sequence"/>
</dbReference>
<sequence length="49" mass="5526">MLISARCDFAYVRWLLATCVRNASCYRVVVRVSLSSELHHDKSVIGLVS</sequence>
<dbReference type="VEuPathDB" id="FungiDB:HpaG812165"/>
<reference evidence="1" key="2">
    <citation type="submission" date="2015-06" db="UniProtKB">
        <authorList>
            <consortium name="EnsemblProtists"/>
        </authorList>
    </citation>
    <scope>IDENTIFICATION</scope>
    <source>
        <strain evidence="1">Emoy2</strain>
    </source>
</reference>
<dbReference type="AlphaFoldDB" id="M4BZZ0"/>
<reference evidence="2" key="1">
    <citation type="journal article" date="2010" name="Science">
        <title>Signatures of adaptation to obligate biotrophy in the Hyaloperonospora arabidopsidis genome.</title>
        <authorList>
            <person name="Baxter L."/>
            <person name="Tripathy S."/>
            <person name="Ishaque N."/>
            <person name="Boot N."/>
            <person name="Cabral A."/>
            <person name="Kemen E."/>
            <person name="Thines M."/>
            <person name="Ah-Fong A."/>
            <person name="Anderson R."/>
            <person name="Badejoko W."/>
            <person name="Bittner-Eddy P."/>
            <person name="Boore J.L."/>
            <person name="Chibucos M.C."/>
            <person name="Coates M."/>
            <person name="Dehal P."/>
            <person name="Delehaunty K."/>
            <person name="Dong S."/>
            <person name="Downton P."/>
            <person name="Dumas B."/>
            <person name="Fabro G."/>
            <person name="Fronick C."/>
            <person name="Fuerstenberg S.I."/>
            <person name="Fulton L."/>
            <person name="Gaulin E."/>
            <person name="Govers F."/>
            <person name="Hughes L."/>
            <person name="Humphray S."/>
            <person name="Jiang R.H."/>
            <person name="Judelson H."/>
            <person name="Kamoun S."/>
            <person name="Kyung K."/>
            <person name="Meijer H."/>
            <person name="Minx P."/>
            <person name="Morris P."/>
            <person name="Nelson J."/>
            <person name="Phuntumart V."/>
            <person name="Qutob D."/>
            <person name="Rehmany A."/>
            <person name="Rougon-Cardoso A."/>
            <person name="Ryden P."/>
            <person name="Torto-Alalibo T."/>
            <person name="Studholme D."/>
            <person name="Wang Y."/>
            <person name="Win J."/>
            <person name="Wood J."/>
            <person name="Clifton S.W."/>
            <person name="Rogers J."/>
            <person name="Van den Ackerveken G."/>
            <person name="Jones J.D."/>
            <person name="McDowell J.M."/>
            <person name="Beynon J."/>
            <person name="Tyler B.M."/>
        </authorList>
    </citation>
    <scope>NUCLEOTIDE SEQUENCE [LARGE SCALE GENOMIC DNA]</scope>
    <source>
        <strain evidence="2">Emoy2</strain>
    </source>
</reference>
<organism evidence="1 2">
    <name type="scientific">Hyaloperonospora arabidopsidis (strain Emoy2)</name>
    <name type="common">Downy mildew agent</name>
    <name type="synonym">Peronospora arabidopsidis</name>
    <dbReference type="NCBI Taxonomy" id="559515"/>
    <lineage>
        <taxon>Eukaryota</taxon>
        <taxon>Sar</taxon>
        <taxon>Stramenopiles</taxon>
        <taxon>Oomycota</taxon>
        <taxon>Peronosporomycetes</taxon>
        <taxon>Peronosporales</taxon>
        <taxon>Peronosporaceae</taxon>
        <taxon>Hyaloperonospora</taxon>
    </lineage>
</organism>
<protein>
    <submittedName>
        <fullName evidence="1">Uncharacterized protein</fullName>
    </submittedName>
</protein>
<keyword evidence="2" id="KW-1185">Reference proteome</keyword>